<dbReference type="PANTHER" id="PTHR43739:SF5">
    <property type="entry name" value="EXO-ALPHA-SIALIDASE"/>
    <property type="match status" value="1"/>
</dbReference>
<evidence type="ECO:0000313" key="3">
    <source>
        <dbReference type="Proteomes" id="UP000597444"/>
    </source>
</evidence>
<proteinExistence type="predicted"/>
<dbReference type="AlphaFoldDB" id="A0A8J3N4Q2"/>
<keyword evidence="1" id="KW-0812">Transmembrane</keyword>
<keyword evidence="1" id="KW-0472">Membrane</keyword>
<dbReference type="SUPFAM" id="SSF110296">
    <property type="entry name" value="Oligoxyloglucan reducing end-specific cellobiohydrolase"/>
    <property type="match status" value="1"/>
</dbReference>
<name>A0A8J3N4Q2_9CHLR</name>
<dbReference type="Gene3D" id="2.130.10.10">
    <property type="entry name" value="YVTN repeat-like/Quinoprotein amine dehydrogenase"/>
    <property type="match status" value="2"/>
</dbReference>
<comment type="caution">
    <text evidence="2">The sequence shown here is derived from an EMBL/GenBank/DDBJ whole genome shotgun (WGS) entry which is preliminary data.</text>
</comment>
<dbReference type="CDD" id="cd15482">
    <property type="entry name" value="Sialidase_non-viral"/>
    <property type="match status" value="1"/>
</dbReference>
<dbReference type="InterPro" id="IPR015943">
    <property type="entry name" value="WD40/YVTN_repeat-like_dom_sf"/>
</dbReference>
<feature type="transmembrane region" description="Helical" evidence="1">
    <location>
        <begin position="27"/>
        <end position="50"/>
    </location>
</feature>
<dbReference type="PANTHER" id="PTHR43739">
    <property type="entry name" value="XYLOGLUCANASE (EUROFUNG)"/>
    <property type="match status" value="1"/>
</dbReference>
<dbReference type="EMBL" id="BNJK01000001">
    <property type="protein sequence ID" value="GHO94322.1"/>
    <property type="molecule type" value="Genomic_DNA"/>
</dbReference>
<evidence type="ECO:0008006" key="4">
    <source>
        <dbReference type="Google" id="ProtNLM"/>
    </source>
</evidence>
<keyword evidence="1" id="KW-1133">Transmembrane helix</keyword>
<organism evidence="2 3">
    <name type="scientific">Reticulibacter mediterranei</name>
    <dbReference type="NCBI Taxonomy" id="2778369"/>
    <lineage>
        <taxon>Bacteria</taxon>
        <taxon>Bacillati</taxon>
        <taxon>Chloroflexota</taxon>
        <taxon>Ktedonobacteria</taxon>
        <taxon>Ktedonobacterales</taxon>
        <taxon>Reticulibacteraceae</taxon>
        <taxon>Reticulibacter</taxon>
    </lineage>
</organism>
<accession>A0A8J3N4Q2</accession>
<gene>
    <name evidence="2" type="ORF">KSF_043700</name>
</gene>
<evidence type="ECO:0000313" key="2">
    <source>
        <dbReference type="EMBL" id="GHO94322.1"/>
    </source>
</evidence>
<sequence>MQENKLKARDQHKSADKQRATPARKSWLTSFGTLLVVLLIIATSIILFVLRGITNQASSPLSTPPAAGQWVNLDNRYLFSSLEAAPTNPALLYACASPYPQPQQGQSPQYTLLRSDDFGAHWQDLSKQVTLRDFCQFTINPANGNELFVVTAGTPTGGNTPDVLKQSSDGGKTWKTLQSRLQDGQANVTWHVQQLRQVGHDLFGIQWTSPLASNVTQLSTTTPSRLVHSSDEGQTWTPITNPAASITLIVHDYAVNPNDTRTIYEIAGPPPRLSEPGITPGAKTTLMTLYKTTDGGANWQQLLNDILPDSTLQLASAKPTTLFVGEAMSNRALNDTSVPMLSSTAPISFRIRTSTDGGATWQTTLQVQGASGFVHGWFSTIDGQLYALSSANGSNNSTIRRYDPASKQWNDVTKPPQPGDLLAVTPTGTNNGAVFWLRSFVGGKTALYRYVSG</sequence>
<dbReference type="InterPro" id="IPR052025">
    <property type="entry name" value="Xyloglucanase_GH74"/>
</dbReference>
<evidence type="ECO:0000256" key="1">
    <source>
        <dbReference type="SAM" id="Phobius"/>
    </source>
</evidence>
<keyword evidence="3" id="KW-1185">Reference proteome</keyword>
<dbReference type="GO" id="GO:0010411">
    <property type="term" value="P:xyloglucan metabolic process"/>
    <property type="evidence" value="ECO:0007669"/>
    <property type="project" value="TreeGrafter"/>
</dbReference>
<reference evidence="2" key="1">
    <citation type="submission" date="2020-10" db="EMBL/GenBank/DDBJ databases">
        <title>Taxonomic study of unclassified bacteria belonging to the class Ktedonobacteria.</title>
        <authorList>
            <person name="Yabe S."/>
            <person name="Wang C.M."/>
            <person name="Zheng Y."/>
            <person name="Sakai Y."/>
            <person name="Cavaletti L."/>
            <person name="Monciardini P."/>
            <person name="Donadio S."/>
        </authorList>
    </citation>
    <scope>NUCLEOTIDE SEQUENCE</scope>
    <source>
        <strain evidence="2">ID150040</strain>
    </source>
</reference>
<dbReference type="Proteomes" id="UP000597444">
    <property type="component" value="Unassembled WGS sequence"/>
</dbReference>
<protein>
    <recommendedName>
        <fullName evidence="4">BNR/Asp-box repeat protein</fullName>
    </recommendedName>
</protein>